<dbReference type="CDD" id="cd09020">
    <property type="entry name" value="D-hex-6-P-epi_like"/>
    <property type="match status" value="1"/>
</dbReference>
<proteinExistence type="inferred from homology"/>
<evidence type="ECO:0000256" key="3">
    <source>
        <dbReference type="ARBA" id="ARBA00023235"/>
    </source>
</evidence>
<gene>
    <name evidence="6" type="ORF">BMERY_1029</name>
</gene>
<name>A0A087BKH2_9BIFI</name>
<dbReference type="GO" id="GO:0005975">
    <property type="term" value="P:carbohydrate metabolic process"/>
    <property type="evidence" value="ECO:0007669"/>
    <property type="project" value="InterPro"/>
</dbReference>
<evidence type="ECO:0000256" key="1">
    <source>
        <dbReference type="ARBA" id="ARBA00001096"/>
    </source>
</evidence>
<dbReference type="InterPro" id="IPR025532">
    <property type="entry name" value="G6P_1-epimerase"/>
</dbReference>
<evidence type="ECO:0000313" key="6">
    <source>
        <dbReference type="EMBL" id="KFI71522.1"/>
    </source>
</evidence>
<dbReference type="PIRSF" id="PIRSF016020">
    <property type="entry name" value="PHexose_mutarotase"/>
    <property type="match status" value="1"/>
</dbReference>
<comment type="catalytic activity">
    <reaction evidence="1">
        <text>alpha-D-glucose 6-phosphate = beta-D-glucose 6-phosphate</text>
        <dbReference type="Rhea" id="RHEA:16249"/>
        <dbReference type="ChEBI" id="CHEBI:58225"/>
        <dbReference type="ChEBI" id="CHEBI:58247"/>
        <dbReference type="EC" id="5.1.3.15"/>
    </reaction>
</comment>
<dbReference type="PANTHER" id="PTHR11122:SF13">
    <property type="entry name" value="GLUCOSE-6-PHOSPHATE 1-EPIMERASE"/>
    <property type="match status" value="1"/>
</dbReference>
<dbReference type="EC" id="5.1.3.15" evidence="4"/>
<dbReference type="InterPro" id="IPR014718">
    <property type="entry name" value="GH-type_carb-bd"/>
</dbReference>
<dbReference type="Gene3D" id="2.70.98.10">
    <property type="match status" value="1"/>
</dbReference>
<dbReference type="InterPro" id="IPR011013">
    <property type="entry name" value="Gal_mutarotase_sf_dom"/>
</dbReference>
<evidence type="ECO:0000313" key="7">
    <source>
        <dbReference type="Proteomes" id="UP000029060"/>
    </source>
</evidence>
<dbReference type="STRING" id="78345.BMERY_1029"/>
<comment type="similarity">
    <text evidence="2 4">Belongs to the glucose-6-phosphate 1-epimerase family.</text>
</comment>
<dbReference type="eggNOG" id="COG0676">
    <property type="taxonomic scope" value="Bacteria"/>
</dbReference>
<evidence type="ECO:0000256" key="2">
    <source>
        <dbReference type="ARBA" id="ARBA00005866"/>
    </source>
</evidence>
<dbReference type="AlphaFoldDB" id="A0A087BKH2"/>
<dbReference type="EMBL" id="JGZC01000001">
    <property type="protein sequence ID" value="KFI71522.1"/>
    <property type="molecule type" value="Genomic_DNA"/>
</dbReference>
<keyword evidence="3 4" id="KW-0413">Isomerase</keyword>
<accession>A0A087BKH2</accession>
<dbReference type="Pfam" id="PF01263">
    <property type="entry name" value="Aldose_epim"/>
    <property type="match status" value="1"/>
</dbReference>
<evidence type="ECO:0000256" key="5">
    <source>
        <dbReference type="PIRSR" id="PIRSR016020-1"/>
    </source>
</evidence>
<dbReference type="GO" id="GO:0030246">
    <property type="term" value="F:carbohydrate binding"/>
    <property type="evidence" value="ECO:0007669"/>
    <property type="project" value="UniProtKB-UniRule"/>
</dbReference>
<organism evidence="6 7">
    <name type="scientific">Bifidobacterium merycicum</name>
    <dbReference type="NCBI Taxonomy" id="78345"/>
    <lineage>
        <taxon>Bacteria</taxon>
        <taxon>Bacillati</taxon>
        <taxon>Actinomycetota</taxon>
        <taxon>Actinomycetes</taxon>
        <taxon>Bifidobacteriales</taxon>
        <taxon>Bifidobacteriaceae</taxon>
        <taxon>Bifidobacterium</taxon>
    </lineage>
</organism>
<dbReference type="PANTHER" id="PTHR11122">
    <property type="entry name" value="APOSPORY-ASSOCIATED PROTEIN C-RELATED"/>
    <property type="match status" value="1"/>
</dbReference>
<dbReference type="InterPro" id="IPR008183">
    <property type="entry name" value="Aldose_1/G6P_1-epimerase"/>
</dbReference>
<dbReference type="SUPFAM" id="SSF74650">
    <property type="entry name" value="Galactose mutarotase-like"/>
    <property type="match status" value="1"/>
</dbReference>
<sequence length="290" mass="31910">MHMSNEMVIRNINVDTASAMVSDYGAHVLTWAPRGESAVVWCPSVVHLNEGKAIRGGVPIIFPWFNFGFENGRVTSKKPKHGFGRVSFWEFDERASNEGHLRYMLSDEAIDDTVLAQFGFGGIPRFHAIYDIEIGESLTMALTVCNVGNVPFAYEAALHTYLHVGDVDCAKVLGLEGARYVDTTLEDDPIVVQGNEAVAFSGLVDRIYYSTDTLRLRDDALGRTIVIAKQGAPQTVVRNPGERNGNAMGDLSKGEWRRFVCVEAVANRDGAITVDPGEFHTLSQTISVER</sequence>
<dbReference type="Proteomes" id="UP000029060">
    <property type="component" value="Unassembled WGS sequence"/>
</dbReference>
<keyword evidence="7" id="KW-1185">Reference proteome</keyword>
<evidence type="ECO:0000256" key="4">
    <source>
        <dbReference type="PIRNR" id="PIRNR016020"/>
    </source>
</evidence>
<comment type="caution">
    <text evidence="6">The sequence shown here is derived from an EMBL/GenBank/DDBJ whole genome shotgun (WGS) entry which is preliminary data.</text>
</comment>
<feature type="active site" evidence="5">
    <location>
        <position position="159"/>
    </location>
</feature>
<protein>
    <recommendedName>
        <fullName evidence="4">Putative glucose-6-phosphate 1-epimerase</fullName>
        <ecNumber evidence="4">5.1.3.15</ecNumber>
    </recommendedName>
</protein>
<feature type="active site" evidence="5">
    <location>
        <position position="263"/>
    </location>
</feature>
<dbReference type="GO" id="GO:0047938">
    <property type="term" value="F:glucose-6-phosphate 1-epimerase activity"/>
    <property type="evidence" value="ECO:0007669"/>
    <property type="project" value="UniProtKB-UniRule"/>
</dbReference>
<reference evidence="6 7" key="1">
    <citation type="submission" date="2014-03" db="EMBL/GenBank/DDBJ databases">
        <title>Genomics of Bifidobacteria.</title>
        <authorList>
            <person name="Ventura M."/>
            <person name="Milani C."/>
            <person name="Lugli G.A."/>
        </authorList>
    </citation>
    <scope>NUCLEOTIDE SEQUENCE [LARGE SCALE GENOMIC DNA]</scope>
    <source>
        <strain evidence="6 7">LMG 11341</strain>
    </source>
</reference>